<name>A0ABW9J1W4_STRGJ</name>
<evidence type="ECO:0000313" key="2">
    <source>
        <dbReference type="Proteomes" id="UP001631993"/>
    </source>
</evidence>
<evidence type="ECO:0000313" key="1">
    <source>
        <dbReference type="EMBL" id="MFM9653895.1"/>
    </source>
</evidence>
<reference evidence="1 2" key="1">
    <citation type="submission" date="2024-12" db="EMBL/GenBank/DDBJ databases">
        <title>Forecasting of Potato common scab and diversities of Pathogenic streptomyces spp. in china.</title>
        <authorList>
            <person name="Handique U."/>
            <person name="Wu J."/>
        </authorList>
    </citation>
    <scope>NUCLEOTIDE SEQUENCE [LARGE SCALE GENOMIC DNA]</scope>
    <source>
        <strain evidence="1 2">ZRIMU1585</strain>
    </source>
</reference>
<sequence>TQARPRHVEFTPDGHELWVADEAGQVVEVIDPASRAVRATLSFAPPDTAAYKVMPCGIRVTADGRLAVIALGRSNHVALVDVAKH</sequence>
<gene>
    <name evidence="1" type="ORF">ACKI1S_48960</name>
</gene>
<organism evidence="1 2">
    <name type="scientific">Streptomyces galilaeus</name>
    <dbReference type="NCBI Taxonomy" id="33899"/>
    <lineage>
        <taxon>Bacteria</taxon>
        <taxon>Bacillati</taxon>
        <taxon>Actinomycetota</taxon>
        <taxon>Actinomycetes</taxon>
        <taxon>Kitasatosporales</taxon>
        <taxon>Streptomycetaceae</taxon>
        <taxon>Streptomyces</taxon>
    </lineage>
</organism>
<dbReference type="EMBL" id="JBJVNE010000549">
    <property type="protein sequence ID" value="MFM9653895.1"/>
    <property type="molecule type" value="Genomic_DNA"/>
</dbReference>
<dbReference type="InterPro" id="IPR015943">
    <property type="entry name" value="WD40/YVTN_repeat-like_dom_sf"/>
</dbReference>
<feature type="non-terminal residue" evidence="1">
    <location>
        <position position="85"/>
    </location>
</feature>
<feature type="non-terminal residue" evidence="1">
    <location>
        <position position="1"/>
    </location>
</feature>
<dbReference type="Gene3D" id="2.130.10.10">
    <property type="entry name" value="YVTN repeat-like/Quinoprotein amine dehydrogenase"/>
    <property type="match status" value="1"/>
</dbReference>
<protein>
    <recommendedName>
        <fullName evidence="3">YncE family protein</fullName>
    </recommendedName>
</protein>
<evidence type="ECO:0008006" key="3">
    <source>
        <dbReference type="Google" id="ProtNLM"/>
    </source>
</evidence>
<proteinExistence type="predicted"/>
<dbReference type="SUPFAM" id="SSF50974">
    <property type="entry name" value="Nitrous oxide reductase, N-terminal domain"/>
    <property type="match status" value="1"/>
</dbReference>
<dbReference type="InterPro" id="IPR011045">
    <property type="entry name" value="N2O_reductase_N"/>
</dbReference>
<accession>A0ABW9J1W4</accession>
<comment type="caution">
    <text evidence="1">The sequence shown here is derived from an EMBL/GenBank/DDBJ whole genome shotgun (WGS) entry which is preliminary data.</text>
</comment>
<keyword evidence="2" id="KW-1185">Reference proteome</keyword>
<dbReference type="Proteomes" id="UP001631993">
    <property type="component" value="Unassembled WGS sequence"/>
</dbReference>